<dbReference type="InterPro" id="IPR036737">
    <property type="entry name" value="OmpA-like_sf"/>
</dbReference>
<dbReference type="PANTHER" id="PTHR30570">
    <property type="entry name" value="PERIPLASMIC PHOSPHATE BINDING COMPONENT OF PHOSPHATE ABC TRANSPORTER"/>
    <property type="match status" value="1"/>
</dbReference>
<reference evidence="6 7" key="1">
    <citation type="submission" date="2021-02" db="EMBL/GenBank/DDBJ databases">
        <title>A novel species of genus Amphritea isolated from a fishpond in China.</title>
        <authorList>
            <person name="Lu H."/>
        </authorList>
    </citation>
    <scope>NUCLEOTIDE SEQUENCE [LARGE SCALE GENOMIC DNA]</scope>
    <source>
        <strain evidence="6 7">RP18W</strain>
    </source>
</reference>
<dbReference type="RefSeq" id="WP_205211172.1">
    <property type="nucleotide sequence ID" value="NZ_JAFFZO010000023.1"/>
</dbReference>
<dbReference type="PROSITE" id="PS51123">
    <property type="entry name" value="OMPA_2"/>
    <property type="match status" value="1"/>
</dbReference>
<dbReference type="InterPro" id="IPR006664">
    <property type="entry name" value="OMP_bac"/>
</dbReference>
<evidence type="ECO:0000256" key="3">
    <source>
        <dbReference type="ARBA" id="ARBA00023136"/>
    </source>
</evidence>
<evidence type="ECO:0000256" key="1">
    <source>
        <dbReference type="ARBA" id="ARBA00004370"/>
    </source>
</evidence>
<proteinExistence type="predicted"/>
<gene>
    <name evidence="6" type="ORF">JW498_15675</name>
</gene>
<dbReference type="CDD" id="cd13653">
    <property type="entry name" value="PBP2_phosphate_like_1"/>
    <property type="match status" value="1"/>
</dbReference>
<keyword evidence="7" id="KW-1185">Reference proteome</keyword>
<dbReference type="SUPFAM" id="SSF103088">
    <property type="entry name" value="OmpA-like"/>
    <property type="match status" value="1"/>
</dbReference>
<organism evidence="6 7">
    <name type="scientific">Amphritea pacifica</name>
    <dbReference type="NCBI Taxonomy" id="2811233"/>
    <lineage>
        <taxon>Bacteria</taxon>
        <taxon>Pseudomonadati</taxon>
        <taxon>Pseudomonadota</taxon>
        <taxon>Gammaproteobacteria</taxon>
        <taxon>Oceanospirillales</taxon>
        <taxon>Oceanospirillaceae</taxon>
        <taxon>Amphritea</taxon>
    </lineage>
</organism>
<dbReference type="InterPro" id="IPR050811">
    <property type="entry name" value="Phosphate_ABC_transporter"/>
</dbReference>
<dbReference type="InterPro" id="IPR006665">
    <property type="entry name" value="OmpA-like"/>
</dbReference>
<keyword evidence="3 4" id="KW-0472">Membrane</keyword>
<dbReference type="CDD" id="cd07185">
    <property type="entry name" value="OmpA_C-like"/>
    <property type="match status" value="1"/>
</dbReference>
<evidence type="ECO:0000256" key="4">
    <source>
        <dbReference type="PROSITE-ProRule" id="PRU00473"/>
    </source>
</evidence>
<sequence length="589" mass="65075">MKTTLFDLIWKLKRALEKEGHKPIDLHKFTEDSEYRRTILLNADSSQFQFSAGIRAIYKDLLTDEALDLTKEIDLQQAAVDDPDKFVAANAGPESPAEVNVTSEAKGHSRIVTGLMALILLVALVSGWQYFQLSERGAAEPQGMASNQVDGRLAAEKTIFKEQMLFRLHGSNTIGETLAPELLKAFLTDQGAEDIQLRTTAIDVENNLLFHMPGDNFISRIEMQAHGSSTGFRSLDQGVADLAMASRRIKEVENELLSGRYGDLKSKGTEHIIGMDGLAVIVNPANPVSHLSTAQLAMLFSGTVDNWSAFGGPDLPVRVYARDANSGTWDSFKSMVLKKHDKKLSPNAERIESSIELSDQVSKEPGAIGFIGLPYILRAKALAISDEANAQPIYPTSFTISTEDYPLVRRLYMYEPATVATGSVVDQFIRFVLSEKGQDVVKEAGFISQNVYKTRPVLSNQLPAEYRQLTQNAERLSLNFRFHSGTIMLDNKAQRDLDRVVKYFEDHPGQSAILVGFSDSIGEPAANRQISQQRAQAVEQALLARGINVQFVEGMGEAVPIASNITRAGRQRNRRVEIWVRSPDAVAGY</sequence>
<dbReference type="EMBL" id="JAFFZP010000027">
    <property type="protein sequence ID" value="MBN0988810.1"/>
    <property type="molecule type" value="Genomic_DNA"/>
</dbReference>
<dbReference type="SUPFAM" id="SSF53850">
    <property type="entry name" value="Periplasmic binding protein-like II"/>
    <property type="match status" value="1"/>
</dbReference>
<evidence type="ECO:0000256" key="2">
    <source>
        <dbReference type="ARBA" id="ARBA00022729"/>
    </source>
</evidence>
<dbReference type="Gene3D" id="3.40.190.10">
    <property type="entry name" value="Periplasmic binding protein-like II"/>
    <property type="match status" value="2"/>
</dbReference>
<evidence type="ECO:0000313" key="6">
    <source>
        <dbReference type="EMBL" id="MBN0988810.1"/>
    </source>
</evidence>
<protein>
    <submittedName>
        <fullName evidence="6">Phosphate ABC transporter substrate-binding/OmpA family protein</fullName>
    </submittedName>
</protein>
<comment type="caution">
    <text evidence="6">The sequence shown here is derived from an EMBL/GenBank/DDBJ whole genome shotgun (WGS) entry which is preliminary data.</text>
</comment>
<feature type="domain" description="OmpA-like" evidence="5">
    <location>
        <begin position="469"/>
        <end position="584"/>
    </location>
</feature>
<dbReference type="PANTHER" id="PTHR30570:SF1">
    <property type="entry name" value="PHOSPHATE-BINDING PROTEIN PSTS"/>
    <property type="match status" value="1"/>
</dbReference>
<dbReference type="Pfam" id="PF12849">
    <property type="entry name" value="PBP_like_2"/>
    <property type="match status" value="1"/>
</dbReference>
<keyword evidence="2" id="KW-0732">Signal</keyword>
<comment type="subcellular location">
    <subcellularLocation>
        <location evidence="1">Membrane</location>
    </subcellularLocation>
</comment>
<dbReference type="InterPro" id="IPR024370">
    <property type="entry name" value="PBP_domain"/>
</dbReference>
<dbReference type="PRINTS" id="PR01021">
    <property type="entry name" value="OMPADOMAIN"/>
</dbReference>
<accession>A0ABS2WAS0</accession>
<evidence type="ECO:0000259" key="5">
    <source>
        <dbReference type="PROSITE" id="PS51123"/>
    </source>
</evidence>
<evidence type="ECO:0000313" key="7">
    <source>
        <dbReference type="Proteomes" id="UP000760472"/>
    </source>
</evidence>
<name>A0ABS2WAS0_9GAMM</name>
<dbReference type="Proteomes" id="UP000760472">
    <property type="component" value="Unassembled WGS sequence"/>
</dbReference>
<dbReference type="Pfam" id="PF00691">
    <property type="entry name" value="OmpA"/>
    <property type="match status" value="1"/>
</dbReference>
<dbReference type="Gene3D" id="3.30.1330.60">
    <property type="entry name" value="OmpA-like domain"/>
    <property type="match status" value="1"/>
</dbReference>